<feature type="chain" id="PRO_5045523610" description="DUF4412 domain-containing protein" evidence="1">
    <location>
        <begin position="21"/>
        <end position="241"/>
    </location>
</feature>
<evidence type="ECO:0000256" key="1">
    <source>
        <dbReference type="SAM" id="SignalP"/>
    </source>
</evidence>
<feature type="signal peptide" evidence="1">
    <location>
        <begin position="1"/>
        <end position="20"/>
    </location>
</feature>
<dbReference type="Proteomes" id="UP000772618">
    <property type="component" value="Unassembled WGS sequence"/>
</dbReference>
<evidence type="ECO:0008006" key="4">
    <source>
        <dbReference type="Google" id="ProtNLM"/>
    </source>
</evidence>
<reference evidence="2 3" key="1">
    <citation type="submission" date="2021-05" db="EMBL/GenBank/DDBJ databases">
        <title>A Polyphasic approach of four new species of the genus Ohtaekwangia: Ohtaekwangia histidinii sp. nov., Ohtaekwangia cretensis sp. nov., Ohtaekwangia indiensis sp. nov., Ohtaekwangia reichenbachii sp. nov. from diverse environment.</title>
        <authorList>
            <person name="Octaviana S."/>
        </authorList>
    </citation>
    <scope>NUCLEOTIDE SEQUENCE [LARGE SCALE GENOMIC DNA]</scope>
    <source>
        <strain evidence="2 3">PWU20</strain>
    </source>
</reference>
<keyword evidence="1" id="KW-0732">Signal</keyword>
<evidence type="ECO:0000313" key="3">
    <source>
        <dbReference type="Proteomes" id="UP000772618"/>
    </source>
</evidence>
<gene>
    <name evidence="2" type="ORF">KK060_24050</name>
</gene>
<name>A0ABS5VZU1_9BACT</name>
<keyword evidence="3" id="KW-1185">Reference proteome</keyword>
<dbReference type="Gene3D" id="2.50.20.10">
    <property type="entry name" value="Lipoprotein localisation LolA/LolB/LppX"/>
    <property type="match status" value="1"/>
</dbReference>
<dbReference type="RefSeq" id="WP_254157640.1">
    <property type="nucleotide sequence ID" value="NZ_JAHESD010000104.1"/>
</dbReference>
<protein>
    <recommendedName>
        <fullName evidence="4">DUF4412 domain-containing protein</fullName>
    </recommendedName>
</protein>
<evidence type="ECO:0000313" key="2">
    <source>
        <dbReference type="EMBL" id="MBT1706372.1"/>
    </source>
</evidence>
<organism evidence="2 3">
    <name type="scientific">Chryseosolibacter indicus</name>
    <dbReference type="NCBI Taxonomy" id="2782351"/>
    <lineage>
        <taxon>Bacteria</taxon>
        <taxon>Pseudomonadati</taxon>
        <taxon>Bacteroidota</taxon>
        <taxon>Cytophagia</taxon>
        <taxon>Cytophagales</taxon>
        <taxon>Chryseotaleaceae</taxon>
        <taxon>Chryseosolibacter</taxon>
    </lineage>
</organism>
<comment type="caution">
    <text evidence="2">The sequence shown here is derived from an EMBL/GenBank/DDBJ whole genome shotgun (WGS) entry which is preliminary data.</text>
</comment>
<sequence length="241" mass="27661">MQRYLWVVVAVLMLHQVALGDDGKGLLKQVFKKMKSGPPSGSGVFMKYAVTVKTIEGTSHEDEIEVAMFDKKIKMKSEGVTIYQDSKTMVLIRPEENTIFITSPVDADKRKNQLQYFVNLQDSLFNYLVLKSCSEDASIRTFTNRPTKKLILHLKNEIAGGIGIKSVTYWLDEENLIMKRAVLEFANDELQHIDSLLFEFSDFNYHYKTTVFNGTALAKVIDDRNKKLLAEYKGYRLIDKR</sequence>
<dbReference type="EMBL" id="JAHESD010000104">
    <property type="protein sequence ID" value="MBT1706372.1"/>
    <property type="molecule type" value="Genomic_DNA"/>
</dbReference>
<proteinExistence type="predicted"/>
<accession>A0ABS5VZU1</accession>